<dbReference type="InterPro" id="IPR003848">
    <property type="entry name" value="DUF218"/>
</dbReference>
<dbReference type="PANTHER" id="PTHR30336:SF4">
    <property type="entry name" value="ENVELOPE BIOGENESIS FACTOR ELYC"/>
    <property type="match status" value="1"/>
</dbReference>
<accession>A0A3A8EMA8</accession>
<protein>
    <submittedName>
        <fullName evidence="3">YdcF family protein</fullName>
    </submittedName>
</protein>
<feature type="transmembrane region" description="Helical" evidence="1">
    <location>
        <begin position="6"/>
        <end position="28"/>
    </location>
</feature>
<dbReference type="PANTHER" id="PTHR30336">
    <property type="entry name" value="INNER MEMBRANE PROTEIN, PROBABLE PERMEASE"/>
    <property type="match status" value="1"/>
</dbReference>
<feature type="domain" description="DUF218" evidence="2">
    <location>
        <begin position="104"/>
        <end position="250"/>
    </location>
</feature>
<dbReference type="Proteomes" id="UP000280405">
    <property type="component" value="Unassembled WGS sequence"/>
</dbReference>
<keyword evidence="1" id="KW-1133">Transmembrane helix</keyword>
<sequence>MYKNKVLRSVVFIIGFLLFLDGFILILFKKIHLGTILPLLIGFVFCTTALWIKPIHSFLNQHLKIKKIWQFGWIAFAIWLISLIAFFGYIQLKSNQKHQIENVQAIIVLGSGIIQSKASPTLAKRLDTAGEIAIKQPQTLIIVSGGLDYGEVKTEAEIMSNYLQDHSKIPAKRILQENQSTSTDLNLKNSQLILTKHQLGLDSKIAIVTSDFHTLRAGAIANKQGYKHFITVGAETPITTRYNAWLREYFAYISGWLLGEY</sequence>
<name>A0A3A8EMA8_9GAMM</name>
<dbReference type="EMBL" id="RAXT01000061">
    <property type="protein sequence ID" value="RKG35279.1"/>
    <property type="molecule type" value="Genomic_DNA"/>
</dbReference>
<dbReference type="OrthoDB" id="9782395at2"/>
<keyword evidence="4" id="KW-1185">Reference proteome</keyword>
<proteinExistence type="predicted"/>
<organism evidence="3 4">
    <name type="scientific">Acinetobacter rongchengensis</name>
    <dbReference type="NCBI Taxonomy" id="2419601"/>
    <lineage>
        <taxon>Bacteria</taxon>
        <taxon>Pseudomonadati</taxon>
        <taxon>Pseudomonadota</taxon>
        <taxon>Gammaproteobacteria</taxon>
        <taxon>Moraxellales</taxon>
        <taxon>Moraxellaceae</taxon>
        <taxon>Acinetobacter</taxon>
    </lineage>
</organism>
<dbReference type="Gene3D" id="3.40.50.620">
    <property type="entry name" value="HUPs"/>
    <property type="match status" value="1"/>
</dbReference>
<gene>
    <name evidence="3" type="ORF">D7V20_16715</name>
</gene>
<dbReference type="InterPro" id="IPR014729">
    <property type="entry name" value="Rossmann-like_a/b/a_fold"/>
</dbReference>
<dbReference type="GO" id="GO:0000270">
    <property type="term" value="P:peptidoglycan metabolic process"/>
    <property type="evidence" value="ECO:0007669"/>
    <property type="project" value="TreeGrafter"/>
</dbReference>
<dbReference type="GO" id="GO:0043164">
    <property type="term" value="P:Gram-negative-bacterium-type cell wall biogenesis"/>
    <property type="evidence" value="ECO:0007669"/>
    <property type="project" value="TreeGrafter"/>
</dbReference>
<dbReference type="GO" id="GO:0005886">
    <property type="term" value="C:plasma membrane"/>
    <property type="evidence" value="ECO:0007669"/>
    <property type="project" value="TreeGrafter"/>
</dbReference>
<dbReference type="CDD" id="cd06259">
    <property type="entry name" value="YdcF-like"/>
    <property type="match status" value="1"/>
</dbReference>
<dbReference type="RefSeq" id="WP_120385183.1">
    <property type="nucleotide sequence ID" value="NZ_RAXT01000061.1"/>
</dbReference>
<evidence type="ECO:0000313" key="4">
    <source>
        <dbReference type="Proteomes" id="UP000280405"/>
    </source>
</evidence>
<dbReference type="Pfam" id="PF02698">
    <property type="entry name" value="DUF218"/>
    <property type="match status" value="1"/>
</dbReference>
<keyword evidence="1" id="KW-0812">Transmembrane</keyword>
<evidence type="ECO:0000256" key="1">
    <source>
        <dbReference type="SAM" id="Phobius"/>
    </source>
</evidence>
<evidence type="ECO:0000259" key="2">
    <source>
        <dbReference type="Pfam" id="PF02698"/>
    </source>
</evidence>
<dbReference type="InterPro" id="IPR051599">
    <property type="entry name" value="Cell_Envelope_Assoc"/>
</dbReference>
<feature type="transmembrane region" description="Helical" evidence="1">
    <location>
        <begin position="72"/>
        <end position="90"/>
    </location>
</feature>
<comment type="caution">
    <text evidence="3">The sequence shown here is derived from an EMBL/GenBank/DDBJ whole genome shotgun (WGS) entry which is preliminary data.</text>
</comment>
<feature type="transmembrane region" description="Helical" evidence="1">
    <location>
        <begin position="35"/>
        <end position="52"/>
    </location>
</feature>
<dbReference type="AlphaFoldDB" id="A0A3A8EMA8"/>
<reference evidence="3 4" key="1">
    <citation type="submission" date="2018-09" db="EMBL/GenBank/DDBJ databases">
        <title>The draft genome of Acinetobacter spp. strains.</title>
        <authorList>
            <person name="Qin J."/>
            <person name="Feng Y."/>
            <person name="Zong Z."/>
        </authorList>
    </citation>
    <scope>NUCLEOTIDE SEQUENCE [LARGE SCALE GENOMIC DNA]</scope>
    <source>
        <strain evidence="3 4">WCHAc060115</strain>
    </source>
</reference>
<evidence type="ECO:0000313" key="3">
    <source>
        <dbReference type="EMBL" id="RKG35279.1"/>
    </source>
</evidence>
<keyword evidence="1" id="KW-0472">Membrane</keyword>